<dbReference type="Proteomes" id="UP000123387">
    <property type="component" value="Segment"/>
</dbReference>
<proteinExistence type="inferred from homology"/>
<evidence type="ECO:0000256" key="2">
    <source>
        <dbReference type="ARBA" id="ARBA00022561"/>
    </source>
</evidence>
<dbReference type="Pfam" id="PF03955">
    <property type="entry name" value="Adeno_PIX"/>
    <property type="match status" value="1"/>
</dbReference>
<evidence type="ECO:0000313" key="11">
    <source>
        <dbReference type="Proteomes" id="UP000123387"/>
    </source>
</evidence>
<keyword evidence="6 9" id="KW-0175">Coiled coil</keyword>
<organism evidence="10 11">
    <name type="scientific">bat adenovirus 3</name>
    <dbReference type="NCBI Taxonomy" id="2758098"/>
    <lineage>
        <taxon>Viruses</taxon>
        <taxon>Varidnaviria</taxon>
        <taxon>Bamfordvirae</taxon>
        <taxon>Preplasmiviricota</taxon>
        <taxon>Polisuviricotina</taxon>
        <taxon>Pharingeaviricetes</taxon>
        <taxon>Rowavirales</taxon>
        <taxon>Adenoviridae</taxon>
        <taxon>Mastadenovirus</taxon>
        <taxon>Mastadenovirus musauriti</taxon>
        <taxon>Bat mastadenovirus A</taxon>
    </lineage>
</organism>
<evidence type="ECO:0000256" key="1">
    <source>
        <dbReference type="ARBA" id="ARBA00010950"/>
    </source>
</evidence>
<keyword evidence="4" id="KW-0945">Host-virus interaction</keyword>
<keyword evidence="3" id="KW-1048">Host nucleus</keyword>
<evidence type="ECO:0000256" key="7">
    <source>
        <dbReference type="ARBA" id="ARBA00023093"/>
    </source>
</evidence>
<evidence type="ECO:0000256" key="8">
    <source>
        <dbReference type="ARBA" id="ARBA00023296"/>
    </source>
</evidence>
<accession>D3X7B1</accession>
<name>D3X7B1_9ADEN</name>
<evidence type="ECO:0000256" key="3">
    <source>
        <dbReference type="ARBA" id="ARBA00022562"/>
    </source>
</evidence>
<protein>
    <submittedName>
        <fullName evidence="10">Hexon-associated protein IX</fullName>
    </submittedName>
</protein>
<evidence type="ECO:0000256" key="6">
    <source>
        <dbReference type="ARBA" id="ARBA00023054"/>
    </source>
</evidence>
<feature type="coiled-coil region" evidence="9">
    <location>
        <begin position="67"/>
        <end position="94"/>
    </location>
</feature>
<dbReference type="GO" id="GO:0031423">
    <property type="term" value="F:hexon binding"/>
    <property type="evidence" value="ECO:0007669"/>
    <property type="project" value="InterPro"/>
</dbReference>
<dbReference type="RefSeq" id="YP_005271180.1">
    <property type="nucleotide sequence ID" value="NC_016895.2"/>
</dbReference>
<dbReference type="GO" id="GO:0046718">
    <property type="term" value="P:symbiont entry into host cell"/>
    <property type="evidence" value="ECO:0007669"/>
    <property type="project" value="UniProtKB-KW"/>
</dbReference>
<keyword evidence="5" id="KW-0946">Virion</keyword>
<evidence type="ECO:0000256" key="4">
    <source>
        <dbReference type="ARBA" id="ARBA00022581"/>
    </source>
</evidence>
<dbReference type="GeneID" id="11763524"/>
<keyword evidence="7" id="KW-1232">Capsid decoration protein</keyword>
<evidence type="ECO:0000256" key="5">
    <source>
        <dbReference type="ARBA" id="ARBA00022844"/>
    </source>
</evidence>
<dbReference type="InterPro" id="IPR005641">
    <property type="entry name" value="Hexon_assoc_IX"/>
</dbReference>
<sequence length="106" mass="11137">MDPQQEGIVNTCFVTTRLPSWAGSRQNVTGSDLEGRPVPSATRFGAAAAASRMAIQEELETSLNGAIEDLKNRITALQTALTALNNEVNQLKQAAPPAPGPPAARP</sequence>
<dbReference type="Gene3D" id="1.20.5.340">
    <property type="match status" value="1"/>
</dbReference>
<keyword evidence="8" id="KW-1160">Virus entry into host cell</keyword>
<reference evidence="10 11" key="1">
    <citation type="journal article" date="2010" name="J. Virol.">
        <title>Host range, prevalence, and genetic diversity of adenoviruses in bats.</title>
        <authorList>
            <person name="Li Y."/>
            <person name="Ge X."/>
            <person name="Zhang H."/>
            <person name="Zhou P."/>
            <person name="Zhu Y."/>
            <person name="Zhang Y."/>
            <person name="Yuan J."/>
            <person name="Wang L.F."/>
            <person name="Shi Z."/>
        </authorList>
    </citation>
    <scope>NUCLEOTIDE SEQUENCE [LARGE SCALE GENOMIC DNA]</scope>
    <source>
        <strain evidence="10">TJM</strain>
    </source>
</reference>
<evidence type="ECO:0000256" key="9">
    <source>
        <dbReference type="SAM" id="Coils"/>
    </source>
</evidence>
<dbReference type="EMBL" id="GU226970">
    <property type="protein sequence ID" value="ADD17100.1"/>
    <property type="molecule type" value="Genomic_DNA"/>
</dbReference>
<dbReference type="KEGG" id="vg:11763524"/>
<keyword evidence="11" id="KW-1185">Reference proteome</keyword>
<comment type="similarity">
    <text evidence="1">Belongs to the adenoviridae hexon-interlacing protein family.</text>
</comment>
<dbReference type="GO" id="GO:0098021">
    <property type="term" value="C:viral capsid, decoration"/>
    <property type="evidence" value="ECO:0007669"/>
    <property type="project" value="UniProtKB-KW"/>
</dbReference>
<keyword evidence="2" id="KW-0167">Capsid protein</keyword>
<dbReference type="OrthoDB" id="14287at10239"/>
<evidence type="ECO:0000313" key="10">
    <source>
        <dbReference type="EMBL" id="ADD17100.1"/>
    </source>
</evidence>